<gene>
    <name evidence="1" type="ORF">MENTE1834_LOCUS29293</name>
</gene>
<evidence type="ECO:0000313" key="1">
    <source>
        <dbReference type="EMBL" id="CAK5082044.1"/>
    </source>
</evidence>
<name>A0ACB0ZSW8_MELEN</name>
<organism evidence="1 2">
    <name type="scientific">Meloidogyne enterolobii</name>
    <name type="common">Root-knot nematode worm</name>
    <name type="synonym">Meloidogyne mayaguensis</name>
    <dbReference type="NCBI Taxonomy" id="390850"/>
    <lineage>
        <taxon>Eukaryota</taxon>
        <taxon>Metazoa</taxon>
        <taxon>Ecdysozoa</taxon>
        <taxon>Nematoda</taxon>
        <taxon>Chromadorea</taxon>
        <taxon>Rhabditida</taxon>
        <taxon>Tylenchina</taxon>
        <taxon>Tylenchomorpha</taxon>
        <taxon>Tylenchoidea</taxon>
        <taxon>Meloidogynidae</taxon>
        <taxon>Meloidogyninae</taxon>
        <taxon>Meloidogyne</taxon>
    </lineage>
</organism>
<dbReference type="EMBL" id="CAVMJV010000045">
    <property type="protein sequence ID" value="CAK5082044.1"/>
    <property type="molecule type" value="Genomic_DNA"/>
</dbReference>
<protein>
    <submittedName>
        <fullName evidence="1">Uncharacterized protein</fullName>
    </submittedName>
</protein>
<evidence type="ECO:0000313" key="2">
    <source>
        <dbReference type="Proteomes" id="UP001497535"/>
    </source>
</evidence>
<comment type="caution">
    <text evidence="1">The sequence shown here is derived from an EMBL/GenBank/DDBJ whole genome shotgun (WGS) entry which is preliminary data.</text>
</comment>
<sequence>MFSSCFPLFNSFDAFRADSKFSITDSNIPSLSINNCFSRCSSFNKFLSDSTLR</sequence>
<keyword evidence="2" id="KW-1185">Reference proteome</keyword>
<dbReference type="Proteomes" id="UP001497535">
    <property type="component" value="Unassembled WGS sequence"/>
</dbReference>
<reference evidence="1" key="1">
    <citation type="submission" date="2023-11" db="EMBL/GenBank/DDBJ databases">
        <authorList>
            <person name="Poullet M."/>
        </authorList>
    </citation>
    <scope>NUCLEOTIDE SEQUENCE</scope>
    <source>
        <strain evidence="1">E1834</strain>
    </source>
</reference>
<proteinExistence type="predicted"/>
<accession>A0ACB0ZSW8</accession>